<protein>
    <submittedName>
        <fullName evidence="3">Uncharacterized protein</fullName>
    </submittedName>
</protein>
<evidence type="ECO:0000313" key="3">
    <source>
        <dbReference type="EMBL" id="KAE9333078.1"/>
    </source>
</evidence>
<reference evidence="3 5" key="1">
    <citation type="submission" date="2018-08" db="EMBL/GenBank/DDBJ databases">
        <title>Genomic investigation of the strawberry pathogen Phytophthora fragariae indicates pathogenicity is determined by transcriptional variation in three key races.</title>
        <authorList>
            <person name="Adams T.M."/>
            <person name="Armitage A.D."/>
            <person name="Sobczyk M.K."/>
            <person name="Bates H.J."/>
            <person name="Dunwell J.M."/>
            <person name="Nellist C.F."/>
            <person name="Harrison R.J."/>
        </authorList>
    </citation>
    <scope>NUCLEOTIDE SEQUENCE [LARGE SCALE GENOMIC DNA]</scope>
    <source>
        <strain evidence="2 4">SCRP249</strain>
        <strain evidence="3 5">SCRP333</strain>
    </source>
</reference>
<accession>A0A6A4F3L3</accession>
<dbReference type="AlphaFoldDB" id="A0A6A4F3L3"/>
<evidence type="ECO:0000313" key="2">
    <source>
        <dbReference type="EMBL" id="KAE9021284.1"/>
    </source>
</evidence>
<keyword evidence="5" id="KW-1185">Reference proteome</keyword>
<gene>
    <name evidence="2" type="ORF">PR001_g13414</name>
    <name evidence="3" type="ORF">PR003_g14207</name>
</gene>
<feature type="region of interest" description="Disordered" evidence="1">
    <location>
        <begin position="1"/>
        <end position="42"/>
    </location>
</feature>
<dbReference type="EMBL" id="QXFT01000930">
    <property type="protein sequence ID" value="KAE9333078.1"/>
    <property type="molecule type" value="Genomic_DNA"/>
</dbReference>
<dbReference type="Proteomes" id="UP000434957">
    <property type="component" value="Unassembled WGS sequence"/>
</dbReference>
<evidence type="ECO:0000313" key="5">
    <source>
        <dbReference type="Proteomes" id="UP000434957"/>
    </source>
</evidence>
<name>A0A6A4F3L3_9STRA</name>
<dbReference type="EMBL" id="QXFV01000915">
    <property type="protein sequence ID" value="KAE9021284.1"/>
    <property type="molecule type" value="Genomic_DNA"/>
</dbReference>
<organism evidence="3 5">
    <name type="scientific">Phytophthora rubi</name>
    <dbReference type="NCBI Taxonomy" id="129364"/>
    <lineage>
        <taxon>Eukaryota</taxon>
        <taxon>Sar</taxon>
        <taxon>Stramenopiles</taxon>
        <taxon>Oomycota</taxon>
        <taxon>Peronosporomycetes</taxon>
        <taxon>Peronosporales</taxon>
        <taxon>Peronosporaceae</taxon>
        <taxon>Phytophthora</taxon>
    </lineage>
</organism>
<dbReference type="Proteomes" id="UP000429607">
    <property type="component" value="Unassembled WGS sequence"/>
</dbReference>
<evidence type="ECO:0000313" key="4">
    <source>
        <dbReference type="Proteomes" id="UP000429607"/>
    </source>
</evidence>
<comment type="caution">
    <text evidence="3">The sequence shown here is derived from an EMBL/GenBank/DDBJ whole genome shotgun (WGS) entry which is preliminary data.</text>
</comment>
<sequence length="42" mass="4943">MEERREQEEEERDVTAGPALTVERLDLTSSSAEREDWVTYTK</sequence>
<feature type="compositionally biased region" description="Basic and acidic residues" evidence="1">
    <location>
        <begin position="32"/>
        <end position="42"/>
    </location>
</feature>
<proteinExistence type="predicted"/>
<evidence type="ECO:0000256" key="1">
    <source>
        <dbReference type="SAM" id="MobiDB-lite"/>
    </source>
</evidence>